<accession>A0ABU5L7S8</accession>
<dbReference type="CDD" id="cd08010">
    <property type="entry name" value="MltG_like"/>
    <property type="match status" value="1"/>
</dbReference>
<dbReference type="InterPro" id="IPR003770">
    <property type="entry name" value="MLTG-like"/>
</dbReference>
<evidence type="ECO:0000256" key="1">
    <source>
        <dbReference type="ARBA" id="ARBA00022475"/>
    </source>
</evidence>
<dbReference type="Gene3D" id="3.30.1490.480">
    <property type="entry name" value="Endolytic murein transglycosylase"/>
    <property type="match status" value="1"/>
</dbReference>
<keyword evidence="9" id="KW-1185">Reference proteome</keyword>
<evidence type="ECO:0000256" key="4">
    <source>
        <dbReference type="ARBA" id="ARBA00023136"/>
    </source>
</evidence>
<dbReference type="PANTHER" id="PTHR30518:SF2">
    <property type="entry name" value="ENDOLYTIC MUREIN TRANSGLYCOSYLASE"/>
    <property type="match status" value="1"/>
</dbReference>
<evidence type="ECO:0000256" key="3">
    <source>
        <dbReference type="ARBA" id="ARBA00022989"/>
    </source>
</evidence>
<keyword evidence="2 7" id="KW-0812">Transmembrane</keyword>
<comment type="function">
    <text evidence="7">Functions as a peptidoglycan terminase that cleaves nascent peptidoglycan strands endolytically to terminate their elongation.</text>
</comment>
<keyword evidence="6 7" id="KW-0961">Cell wall biogenesis/degradation</keyword>
<comment type="similarity">
    <text evidence="7">Belongs to the transglycosylase MltG family.</text>
</comment>
<comment type="caution">
    <text evidence="8">The sequence shown here is derived from an EMBL/GenBank/DDBJ whole genome shotgun (WGS) entry which is preliminary data.</text>
</comment>
<dbReference type="Pfam" id="PF02618">
    <property type="entry name" value="YceG"/>
    <property type="match status" value="1"/>
</dbReference>
<reference evidence="8 9" key="1">
    <citation type="submission" date="2023-02" db="EMBL/GenBank/DDBJ databases">
        <title>Host association and intracellularity evolved multiple times independently in the Rickettsiales.</title>
        <authorList>
            <person name="Castelli M."/>
            <person name="Nardi T."/>
            <person name="Gammuto L."/>
            <person name="Bellinzona G."/>
            <person name="Sabaneyeva E."/>
            <person name="Potekhin A."/>
            <person name="Serra V."/>
            <person name="Petroni G."/>
            <person name="Sassera D."/>
        </authorList>
    </citation>
    <scope>NUCLEOTIDE SEQUENCE [LARGE SCALE GENOMIC DNA]</scope>
    <source>
        <strain evidence="8 9">BOD18</strain>
    </source>
</reference>
<name>A0ABU5L7S8_9RICK</name>
<proteinExistence type="inferred from homology"/>
<comment type="catalytic activity">
    <reaction evidence="7">
        <text>a peptidoglycan chain = a peptidoglycan chain with N-acetyl-1,6-anhydromuramyl-[peptide] at the reducing end + a peptidoglycan chain with N-acetylglucosamine at the non-reducing end.</text>
        <dbReference type="EC" id="4.2.2.29"/>
    </reaction>
</comment>
<evidence type="ECO:0000256" key="2">
    <source>
        <dbReference type="ARBA" id="ARBA00022692"/>
    </source>
</evidence>
<protein>
    <recommendedName>
        <fullName evidence="7">Endolytic murein transglycosylase</fullName>
        <ecNumber evidence="7">4.2.2.29</ecNumber>
    </recommendedName>
    <alternativeName>
        <fullName evidence="7">Peptidoglycan lytic transglycosylase</fullName>
    </alternativeName>
    <alternativeName>
        <fullName evidence="7">Peptidoglycan polymerization terminase</fullName>
    </alternativeName>
</protein>
<keyword evidence="4 7" id="KW-0472">Membrane</keyword>
<comment type="subcellular location">
    <subcellularLocation>
        <location evidence="7">Cell inner membrane</location>
        <topology evidence="7">Single-pass membrane protein</topology>
    </subcellularLocation>
</comment>
<evidence type="ECO:0000313" key="8">
    <source>
        <dbReference type="EMBL" id="MDZ5762180.1"/>
    </source>
</evidence>
<dbReference type="Gene3D" id="3.30.160.60">
    <property type="entry name" value="Classic Zinc Finger"/>
    <property type="match status" value="1"/>
</dbReference>
<keyword evidence="1 7" id="KW-1003">Cell membrane</keyword>
<dbReference type="NCBIfam" id="TIGR00247">
    <property type="entry name" value="endolytic transglycosylase MltG"/>
    <property type="match status" value="1"/>
</dbReference>
<dbReference type="EC" id="4.2.2.29" evidence="7"/>
<organism evidence="8 9">
    <name type="scientific">Candidatus Cyrtobacter comes</name>
    <dbReference type="NCBI Taxonomy" id="675776"/>
    <lineage>
        <taxon>Bacteria</taxon>
        <taxon>Pseudomonadati</taxon>
        <taxon>Pseudomonadota</taxon>
        <taxon>Alphaproteobacteria</taxon>
        <taxon>Rickettsiales</taxon>
        <taxon>Candidatus Midichloriaceae</taxon>
        <taxon>Candidatus Cyrtobacter</taxon>
    </lineage>
</organism>
<dbReference type="RefSeq" id="WP_322497659.1">
    <property type="nucleotide sequence ID" value="NZ_JARGYT010000025.1"/>
</dbReference>
<feature type="site" description="Important for catalytic activity" evidence="7">
    <location>
        <position position="207"/>
    </location>
</feature>
<dbReference type="PANTHER" id="PTHR30518">
    <property type="entry name" value="ENDOLYTIC MUREIN TRANSGLYCOSYLASE"/>
    <property type="match status" value="1"/>
</dbReference>
<dbReference type="Proteomes" id="UP001293791">
    <property type="component" value="Unassembled WGS sequence"/>
</dbReference>
<evidence type="ECO:0000313" key="9">
    <source>
        <dbReference type="Proteomes" id="UP001293791"/>
    </source>
</evidence>
<evidence type="ECO:0000256" key="6">
    <source>
        <dbReference type="ARBA" id="ARBA00023316"/>
    </source>
</evidence>
<gene>
    <name evidence="7" type="primary">mltG</name>
    <name evidence="8" type="ORF">Cyrtocomes_00551</name>
</gene>
<dbReference type="PROSITE" id="PS51257">
    <property type="entry name" value="PROKAR_LIPOPROTEIN"/>
    <property type="match status" value="1"/>
</dbReference>
<keyword evidence="3 7" id="KW-1133">Transmembrane helix</keyword>
<keyword evidence="7" id="KW-0997">Cell inner membrane</keyword>
<keyword evidence="5 7" id="KW-0456">Lyase</keyword>
<dbReference type="HAMAP" id="MF_02065">
    <property type="entry name" value="MltG"/>
    <property type="match status" value="1"/>
</dbReference>
<sequence>MKKFFNISVFSFLASCIFLVLISFCFLYLCSVPTKENRTSFIIKSGLSATEIGNLLESDGIIRDRHLFNISYLVMNRLLGKVIMAGEYSFYAGENIFDILRKLFEGKTISHKILIPEGIISTQVVCMVNSGYGILNEEKEYEFKNGELMPDTYVYKYGNSSYDIISRMKNSMTKFLDEEWNNIDESILDVIKNKQDVVTLASILEKESRVDAEKPMIASVYINRLRKGMKLDADPSVIFAINSGNNFGIRLFYKDLRIQSPYNTYINKGLPPGPICNPGRASISAVLRPSKSNYLYFVSDNSGTHRFAKNFSEHIANVKLYKEARQLVGVNQPNKQ</sequence>
<evidence type="ECO:0000256" key="7">
    <source>
        <dbReference type="HAMAP-Rule" id="MF_02065"/>
    </source>
</evidence>
<evidence type="ECO:0000256" key="5">
    <source>
        <dbReference type="ARBA" id="ARBA00023239"/>
    </source>
</evidence>
<feature type="transmembrane region" description="Helical" evidence="7">
    <location>
        <begin position="7"/>
        <end position="29"/>
    </location>
</feature>
<dbReference type="EMBL" id="JARGYT010000025">
    <property type="protein sequence ID" value="MDZ5762180.1"/>
    <property type="molecule type" value="Genomic_DNA"/>
</dbReference>